<feature type="compositionally biased region" description="Polar residues" evidence="1">
    <location>
        <begin position="955"/>
        <end position="964"/>
    </location>
</feature>
<evidence type="ECO:0000256" key="1">
    <source>
        <dbReference type="SAM" id="MobiDB-lite"/>
    </source>
</evidence>
<evidence type="ECO:0000313" key="2">
    <source>
        <dbReference type="EMBL" id="EFC38362.1"/>
    </source>
</evidence>
<dbReference type="InParanoid" id="D2VXW8"/>
<proteinExistence type="predicted"/>
<dbReference type="VEuPathDB" id="AmoebaDB:NAEGRDRAFT_73904"/>
<dbReference type="OrthoDB" id="27483at2759"/>
<dbReference type="GeneID" id="8858245"/>
<evidence type="ECO:0000313" key="3">
    <source>
        <dbReference type="Proteomes" id="UP000006671"/>
    </source>
</evidence>
<protein>
    <submittedName>
        <fullName evidence="2">Predicted protein</fullName>
    </submittedName>
</protein>
<dbReference type="AlphaFoldDB" id="D2VXW8"/>
<sequence length="971" mass="110936">MTKRKAKSTRSPSPIFDINVLQNMLKARNDIFTLDDYGDDFSNSDDYNSDSDDWMDEGLSYDGPTDPVLRPCDLVAEKLLPAEKNIKKRMSDVLELSGFDGEFWSGGKLHSDYMMPSIEMLDEESGTYRLLPLPIVYEEQVNDLIRSSMNAGEKNLWKLIEPKKFRITNPKWDVLMQELLNRIKPELGILKEKKIDISLYRMVLYEKESHFDFQADIEPNAIGSIVIQLPSLYAGGDFVMVNGNTEKKFEFQKEATYSPYYMTCYSNNFTQKSDIITSGHVLSLVYSLKYSGTEKIAPYTSTQQLKDMQQVIETWIKAPMYSKLCYILENEYDNNSFTSSSLKGNDAIAFKQFSKLDHTVVHLGFLEKREFSEFNSDISAITEMTYSFQNNVGETLVSIVEEEVFPENRRKQMPVATQKKREDFDVGGLEIERRYKSACILVYPKKLKSLCKPKKDFLNKLLEDYKDKKTDKRKHLLMAYTSSLVGCAEDKRGKTTNGLDIPKVLEACLLVNYLPLSLKFVEKMWLADGFTEESTTSATKLIKQHGAGNFKPLFIHYLDQMSFESYTFSNRVFSIGTMILELNEESWLDLFIPKVLSISLRLELLEPKSVLLILSFKEKYPACSAKIDQFIDLYTKSEMRNTAFSSDESKINAQVIIKLNLPSLCGVLCARLVHSKQEINLNVLQEIVAVTKHFGIQVLEECLNAIVEDMLVYPLRQRIEAYTRLAGGESDEAKHFASKILSSIIRKFDNTSEDPSEECAQLLTFCRKNDKITEEMSIAKVLVEKITKAKHGHSLVQKLIKENGTECFWTGSGLRLVLEHCYKLLYTAASNVNIPIDFDLGVDSTSEWVFKHVKIKCKCNHCKSVKKFLKSNEMEFSFKEKKDARTHVETILNGIEDIKRETIKHGSPQTLKLTKIRTTLEAKKAIVTSAETVLKQYIEYATKSDQKPHARPASESVSSSTTDPPTKKVKQ</sequence>
<dbReference type="Proteomes" id="UP000006671">
    <property type="component" value="Unassembled WGS sequence"/>
</dbReference>
<dbReference type="RefSeq" id="XP_002671106.1">
    <property type="nucleotide sequence ID" value="XM_002671060.1"/>
</dbReference>
<reference evidence="2 3" key="1">
    <citation type="journal article" date="2010" name="Cell">
        <title>The genome of Naegleria gruberi illuminates early eukaryotic versatility.</title>
        <authorList>
            <person name="Fritz-Laylin L.K."/>
            <person name="Prochnik S.E."/>
            <person name="Ginger M.L."/>
            <person name="Dacks J.B."/>
            <person name="Carpenter M.L."/>
            <person name="Field M.C."/>
            <person name="Kuo A."/>
            <person name="Paredez A."/>
            <person name="Chapman J."/>
            <person name="Pham J."/>
            <person name="Shu S."/>
            <person name="Neupane R."/>
            <person name="Cipriano M."/>
            <person name="Mancuso J."/>
            <person name="Tu H."/>
            <person name="Salamov A."/>
            <person name="Lindquist E."/>
            <person name="Shapiro H."/>
            <person name="Lucas S."/>
            <person name="Grigoriev I.V."/>
            <person name="Cande W.Z."/>
            <person name="Fulton C."/>
            <person name="Rokhsar D.S."/>
            <person name="Dawson S.C."/>
        </authorList>
    </citation>
    <scope>NUCLEOTIDE SEQUENCE [LARGE SCALE GENOMIC DNA]</scope>
    <source>
        <strain evidence="2 3">NEG-M</strain>
    </source>
</reference>
<keyword evidence="3" id="KW-1185">Reference proteome</keyword>
<gene>
    <name evidence="2" type="ORF">NAEGRDRAFT_73904</name>
</gene>
<dbReference type="PANTHER" id="PTHR33099">
    <property type="entry name" value="FE2OG DIOXYGENASE DOMAIN-CONTAINING PROTEIN"/>
    <property type="match status" value="1"/>
</dbReference>
<name>D2VXW8_NAEGR</name>
<dbReference type="EMBL" id="GG738908">
    <property type="protein sequence ID" value="EFC38362.1"/>
    <property type="molecule type" value="Genomic_DNA"/>
</dbReference>
<organism evidence="3">
    <name type="scientific">Naegleria gruberi</name>
    <name type="common">Amoeba</name>
    <dbReference type="NCBI Taxonomy" id="5762"/>
    <lineage>
        <taxon>Eukaryota</taxon>
        <taxon>Discoba</taxon>
        <taxon>Heterolobosea</taxon>
        <taxon>Tetramitia</taxon>
        <taxon>Eutetramitia</taxon>
        <taxon>Vahlkampfiidae</taxon>
        <taxon>Naegleria</taxon>
    </lineage>
</organism>
<accession>D2VXW8</accession>
<dbReference type="KEGG" id="ngr:NAEGRDRAFT_73904"/>
<dbReference type="PANTHER" id="PTHR33099:SF7">
    <property type="entry name" value="MYND-TYPE DOMAIN-CONTAINING PROTEIN"/>
    <property type="match status" value="1"/>
</dbReference>
<feature type="region of interest" description="Disordered" evidence="1">
    <location>
        <begin position="941"/>
        <end position="971"/>
    </location>
</feature>